<gene>
    <name evidence="1" type="ORF">NYP16_10810</name>
</gene>
<sequence>MKADKMKTGRGFITLEQASVIVDAALAHGRTRSLPPLTVAVLDVAGRLVAFKREDNSSLLRPEIAQAKAWGALAMGSGSRALGERAKTHPEFISAITALAGGNLIPVAGGVLIYDQTGILLGAVGISGALPDQDEDCALKGIAQCDLVAEVGSSH</sequence>
<dbReference type="EMBL" id="JANWOI010000003">
    <property type="protein sequence ID" value="MDA5194441.1"/>
    <property type="molecule type" value="Genomic_DNA"/>
</dbReference>
<comment type="caution">
    <text evidence="1">The sequence shown here is derived from an EMBL/GenBank/DDBJ whole genome shotgun (WGS) entry which is preliminary data.</text>
</comment>
<dbReference type="AlphaFoldDB" id="A0A9X3TZ46"/>
<organism evidence="1 2">
    <name type="scientific">Govanella unica</name>
    <dbReference type="NCBI Taxonomy" id="2975056"/>
    <lineage>
        <taxon>Bacteria</taxon>
        <taxon>Pseudomonadati</taxon>
        <taxon>Pseudomonadota</taxon>
        <taxon>Alphaproteobacteria</taxon>
        <taxon>Emcibacterales</taxon>
        <taxon>Govanellaceae</taxon>
        <taxon>Govanella</taxon>
    </lineage>
</organism>
<reference evidence="1" key="1">
    <citation type="submission" date="2022-08" db="EMBL/GenBank/DDBJ databases">
        <authorList>
            <person name="Vandamme P."/>
            <person name="Hettiarachchi A."/>
            <person name="Peeters C."/>
            <person name="Cnockaert M."/>
            <person name="Carlier A."/>
        </authorList>
    </citation>
    <scope>NUCLEOTIDE SEQUENCE</scope>
    <source>
        <strain evidence="1">LMG 31809</strain>
    </source>
</reference>
<keyword evidence="2" id="KW-1185">Reference proteome</keyword>
<dbReference type="Pfam" id="PF03928">
    <property type="entry name" value="HbpS-like"/>
    <property type="match status" value="1"/>
</dbReference>
<proteinExistence type="predicted"/>
<reference evidence="1" key="2">
    <citation type="journal article" date="2023" name="Syst. Appl. Microbiol.">
        <title>Govania unica gen. nov., sp. nov., a rare biosphere bacterium that represents a novel family in the class Alphaproteobacteria.</title>
        <authorList>
            <person name="Vandamme P."/>
            <person name="Peeters C."/>
            <person name="Hettiarachchi A."/>
            <person name="Cnockaert M."/>
            <person name="Carlier A."/>
        </authorList>
    </citation>
    <scope>NUCLEOTIDE SEQUENCE</scope>
    <source>
        <strain evidence="1">LMG 31809</strain>
    </source>
</reference>
<dbReference type="Proteomes" id="UP001141619">
    <property type="component" value="Unassembled WGS sequence"/>
</dbReference>
<dbReference type="PANTHER" id="PTHR34309:SF10">
    <property type="entry name" value="SLR1406 PROTEIN"/>
    <property type="match status" value="1"/>
</dbReference>
<evidence type="ECO:0000313" key="2">
    <source>
        <dbReference type="Proteomes" id="UP001141619"/>
    </source>
</evidence>
<dbReference type="Gene3D" id="3.30.450.150">
    <property type="entry name" value="Haem-degrading domain"/>
    <property type="match status" value="1"/>
</dbReference>
<protein>
    <submittedName>
        <fullName evidence="1">Heme-binding protein</fullName>
    </submittedName>
</protein>
<dbReference type="PANTHER" id="PTHR34309">
    <property type="entry name" value="SLR1406 PROTEIN"/>
    <property type="match status" value="1"/>
</dbReference>
<accession>A0A9X3TZ46</accession>
<dbReference type="InterPro" id="IPR005624">
    <property type="entry name" value="PduO/GlcC-like"/>
</dbReference>
<dbReference type="InterPro" id="IPR052517">
    <property type="entry name" value="GlcG_carb_metab_protein"/>
</dbReference>
<name>A0A9X3TZ46_9PROT</name>
<dbReference type="InterPro" id="IPR038084">
    <property type="entry name" value="PduO/GlcC-like_sf"/>
</dbReference>
<evidence type="ECO:0000313" key="1">
    <source>
        <dbReference type="EMBL" id="MDA5194441.1"/>
    </source>
</evidence>
<dbReference type="SUPFAM" id="SSF143744">
    <property type="entry name" value="GlcG-like"/>
    <property type="match status" value="1"/>
</dbReference>
<dbReference type="RefSeq" id="WP_274944144.1">
    <property type="nucleotide sequence ID" value="NZ_JANWOI010000003.1"/>
</dbReference>